<keyword evidence="3" id="KW-1185">Reference proteome</keyword>
<accession>A0A7I7YRV2</accession>
<dbReference type="RefSeq" id="WP_085269525.1">
    <property type="nucleotide sequence ID" value="NZ_AP022614.1"/>
</dbReference>
<dbReference type="AlphaFoldDB" id="A0A7I7YRV2"/>
<name>A0A7I7YRV2_9MYCO</name>
<organism evidence="2 3">
    <name type="scientific">Mycobacterium parmense</name>
    <dbReference type="NCBI Taxonomy" id="185642"/>
    <lineage>
        <taxon>Bacteria</taxon>
        <taxon>Bacillati</taxon>
        <taxon>Actinomycetota</taxon>
        <taxon>Actinomycetes</taxon>
        <taxon>Mycobacteriales</taxon>
        <taxon>Mycobacteriaceae</taxon>
        <taxon>Mycobacterium</taxon>
        <taxon>Mycobacterium simiae complex</taxon>
    </lineage>
</organism>
<dbReference type="Proteomes" id="UP000467105">
    <property type="component" value="Chromosome"/>
</dbReference>
<evidence type="ECO:0000256" key="1">
    <source>
        <dbReference type="ARBA" id="ARBA00007637"/>
    </source>
</evidence>
<protein>
    <submittedName>
        <fullName evidence="2">Putative epimerase/dehydratase</fullName>
    </submittedName>
</protein>
<evidence type="ECO:0000313" key="3">
    <source>
        <dbReference type="Proteomes" id="UP000467105"/>
    </source>
</evidence>
<proteinExistence type="inferred from homology"/>
<comment type="similarity">
    <text evidence="1">Belongs to the NAD(P)-dependent epimerase/dehydratase family.</text>
</comment>
<sequence length="358" mass="38375">MSASVLITGGAGFIGSALSRRLVTAGYDVAVLDVLHPQVHGDRAVLDLPSSVRFFTGDVTHAPDCDAVLRTFRPSQIVHLAAETGTAQSLSEATRHGSVNVVGTTQLVDALSRSAHVPDQFVLASSRAVYGEGAWQCGSAIFYPQPRSHGQLLAGIWDPRGPTGEPAVPLPSRAGRTEPRPTNIYAATKLAQEHILAAWTAAHDTNLSVLRLQNVYGPGQSLTNSYTGIVALFAQLARDRRPLEVYEDGRIVRDFVFIDDVVEALFAAIARPAPQPRCLDIGSGVATTIHGLATKLAALCDAPEPVVVGKFRDGDVRAARCDVEPAANEIDWHPKWALEDGLRVLLDWIGEQPIIRPV</sequence>
<dbReference type="EMBL" id="AP022614">
    <property type="protein sequence ID" value="BBZ44480.1"/>
    <property type="molecule type" value="Genomic_DNA"/>
</dbReference>
<gene>
    <name evidence="2" type="ORF">MPRM_17610</name>
</gene>
<dbReference type="SUPFAM" id="SSF51735">
    <property type="entry name" value="NAD(P)-binding Rossmann-fold domains"/>
    <property type="match status" value="1"/>
</dbReference>
<dbReference type="OrthoDB" id="9801785at2"/>
<evidence type="ECO:0000313" key="2">
    <source>
        <dbReference type="EMBL" id="BBZ44480.1"/>
    </source>
</evidence>
<dbReference type="Gene3D" id="3.40.50.720">
    <property type="entry name" value="NAD(P)-binding Rossmann-like Domain"/>
    <property type="match status" value="1"/>
</dbReference>
<dbReference type="Pfam" id="PF01370">
    <property type="entry name" value="Epimerase"/>
    <property type="match status" value="2"/>
</dbReference>
<dbReference type="InterPro" id="IPR036291">
    <property type="entry name" value="NAD(P)-bd_dom_sf"/>
</dbReference>
<dbReference type="PANTHER" id="PTHR43000">
    <property type="entry name" value="DTDP-D-GLUCOSE 4,6-DEHYDRATASE-RELATED"/>
    <property type="match status" value="1"/>
</dbReference>
<reference evidence="2 3" key="1">
    <citation type="journal article" date="2019" name="Emerg. Microbes Infect.">
        <title>Comprehensive subspecies identification of 175 nontuberculous mycobacteria species based on 7547 genomic profiles.</title>
        <authorList>
            <person name="Matsumoto Y."/>
            <person name="Kinjo T."/>
            <person name="Motooka D."/>
            <person name="Nabeya D."/>
            <person name="Jung N."/>
            <person name="Uechi K."/>
            <person name="Horii T."/>
            <person name="Iida T."/>
            <person name="Fujita J."/>
            <person name="Nakamura S."/>
        </authorList>
    </citation>
    <scope>NUCLEOTIDE SEQUENCE [LARGE SCALE GENOMIC DNA]</scope>
    <source>
        <strain evidence="2 3">JCM 14742</strain>
    </source>
</reference>
<dbReference type="InterPro" id="IPR001509">
    <property type="entry name" value="Epimerase_deHydtase"/>
</dbReference>